<feature type="domain" description="GP-PDE" evidence="1">
    <location>
        <begin position="99"/>
        <end position="131"/>
    </location>
</feature>
<keyword evidence="3" id="KW-1185">Reference proteome</keyword>
<evidence type="ECO:0000259" key="1">
    <source>
        <dbReference type="PROSITE" id="PS51704"/>
    </source>
</evidence>
<reference evidence="2 3" key="1">
    <citation type="submission" date="2019-09" db="EMBL/GenBank/DDBJ databases">
        <title>A chromosome-level genome assembly of the Chinese tupelo Nyssa sinensis.</title>
        <authorList>
            <person name="Yang X."/>
            <person name="Kang M."/>
            <person name="Yang Y."/>
            <person name="Xiong H."/>
            <person name="Wang M."/>
            <person name="Zhang Z."/>
            <person name="Wang Z."/>
            <person name="Wu H."/>
            <person name="Ma T."/>
            <person name="Liu J."/>
            <person name="Xi Z."/>
        </authorList>
    </citation>
    <scope>NUCLEOTIDE SEQUENCE [LARGE SCALE GENOMIC DNA]</scope>
    <source>
        <strain evidence="2">J267</strain>
        <tissue evidence="2">Leaf</tissue>
    </source>
</reference>
<name>A0A5J5B2E7_9ASTE</name>
<gene>
    <name evidence="2" type="ORF">F0562_029286</name>
</gene>
<dbReference type="GO" id="GO:0008081">
    <property type="term" value="F:phosphoric diester hydrolase activity"/>
    <property type="evidence" value="ECO:0007669"/>
    <property type="project" value="InterPro"/>
</dbReference>
<accession>A0A5J5B2E7</accession>
<dbReference type="InterPro" id="IPR030395">
    <property type="entry name" value="GP_PDE_dom"/>
</dbReference>
<evidence type="ECO:0000313" key="3">
    <source>
        <dbReference type="Proteomes" id="UP000325577"/>
    </source>
</evidence>
<proteinExistence type="predicted"/>
<dbReference type="PROSITE" id="PS51704">
    <property type="entry name" value="GP_PDE"/>
    <property type="match status" value="1"/>
</dbReference>
<dbReference type="AlphaFoldDB" id="A0A5J5B2E7"/>
<evidence type="ECO:0000313" key="2">
    <source>
        <dbReference type="EMBL" id="KAA8536808.1"/>
    </source>
</evidence>
<protein>
    <recommendedName>
        <fullName evidence="1">GP-PDE domain-containing protein</fullName>
    </recommendedName>
</protein>
<dbReference type="Proteomes" id="UP000325577">
    <property type="component" value="Linkage Group LG16"/>
</dbReference>
<organism evidence="2 3">
    <name type="scientific">Nyssa sinensis</name>
    <dbReference type="NCBI Taxonomy" id="561372"/>
    <lineage>
        <taxon>Eukaryota</taxon>
        <taxon>Viridiplantae</taxon>
        <taxon>Streptophyta</taxon>
        <taxon>Embryophyta</taxon>
        <taxon>Tracheophyta</taxon>
        <taxon>Spermatophyta</taxon>
        <taxon>Magnoliopsida</taxon>
        <taxon>eudicotyledons</taxon>
        <taxon>Gunneridae</taxon>
        <taxon>Pentapetalae</taxon>
        <taxon>asterids</taxon>
        <taxon>Cornales</taxon>
        <taxon>Nyssaceae</taxon>
        <taxon>Nyssa</taxon>
    </lineage>
</organism>
<sequence length="131" mass="14196">MANEPTSDFCAASTPVAAAAGIDYSAPIDGLDDFEGEETDLDCDSDFKPFFSTGFSFLSERNTFSEFLPVPRVGSETRAVYGCDLFENRVVYCLGTIVTTVSAHRRMTKSAPIPDDLTIAAFSGGYDEDFD</sequence>
<dbReference type="EMBL" id="CM018039">
    <property type="protein sequence ID" value="KAA8536808.1"/>
    <property type="molecule type" value="Genomic_DNA"/>
</dbReference>
<dbReference type="GO" id="GO:0006629">
    <property type="term" value="P:lipid metabolic process"/>
    <property type="evidence" value="ECO:0007669"/>
    <property type="project" value="InterPro"/>
</dbReference>